<protein>
    <recommendedName>
        <fullName evidence="1">Nudix hydrolase domain-containing protein</fullName>
    </recommendedName>
</protein>
<keyword evidence="3" id="KW-1185">Reference proteome</keyword>
<accession>A0ABR1P463</accession>
<dbReference type="Pfam" id="PF00293">
    <property type="entry name" value="NUDIX"/>
    <property type="match status" value="1"/>
</dbReference>
<dbReference type="PANTHER" id="PTHR13622:SF8">
    <property type="entry name" value="THIAMIN PYROPHOSPHOKINASE 1"/>
    <property type="match status" value="1"/>
</dbReference>
<feature type="domain" description="Nudix hydrolase" evidence="1">
    <location>
        <begin position="247"/>
        <end position="395"/>
    </location>
</feature>
<reference evidence="2 3" key="1">
    <citation type="submission" date="2024-02" db="EMBL/GenBank/DDBJ databases">
        <title>De novo assembly and annotation of 12 fungi associated with fruit tree decline syndrome in Ontario, Canada.</title>
        <authorList>
            <person name="Sulman M."/>
            <person name="Ellouze W."/>
            <person name="Ilyukhin E."/>
        </authorList>
    </citation>
    <scope>NUCLEOTIDE SEQUENCE [LARGE SCALE GENOMIC DNA]</scope>
    <source>
        <strain evidence="2 3">M169</strain>
    </source>
</reference>
<dbReference type="Proteomes" id="UP001430848">
    <property type="component" value="Unassembled WGS sequence"/>
</dbReference>
<dbReference type="EMBL" id="JAKNSF020000046">
    <property type="protein sequence ID" value="KAK7725921.1"/>
    <property type="molecule type" value="Genomic_DNA"/>
</dbReference>
<sequence length="431" mass="47601">MWTHKVEYGASGKSNITVSAIQSATAMNSISALTEQTSLTDTFVGLILLPIPNCDFAPISLAVDDQLEQIMKYTVGRSIQTALLVEPAVVLLAWGLRIPDVTLAFDGFEALNMHPVSSSPFVCASVPIGWDYNELYKLLLPDDSRTHGYLTSDTVAKLPWTPDFSIDHKDRTVRVTVAEVEADRINAAFQTVIDGAVALGTSVFPNLTSHSEMVRIIGAREYPSRTPRQPEPIRLERFAASLFGICSRGAHLTAYVRETSEPVSADLRIWVARRDANLHTYPGMLDTTVAGGVKAEDTPRQCIVAESDEEAALPLPYVERNIVPAGVVTYVGHSKKTGQVRPTVLYVYDLELGQGMRPQPKDGEVEEFYLMTVEEVIKAMMGGEFKPNCCLVMLDFFVRHGIITSENEKDYLDIVTGLRRKLPMPMTPHEL</sequence>
<evidence type="ECO:0000259" key="1">
    <source>
        <dbReference type="PROSITE" id="PS51462"/>
    </source>
</evidence>
<gene>
    <name evidence="2" type="ORF">SLS63_007913</name>
</gene>
<proteinExistence type="predicted"/>
<evidence type="ECO:0000313" key="2">
    <source>
        <dbReference type="EMBL" id="KAK7725921.1"/>
    </source>
</evidence>
<dbReference type="CDD" id="cd03676">
    <property type="entry name" value="NUDIX_Tnr3_like"/>
    <property type="match status" value="1"/>
</dbReference>
<name>A0ABR1P463_DIAER</name>
<comment type="caution">
    <text evidence="2">The sequence shown here is derived from an EMBL/GenBank/DDBJ whole genome shotgun (WGS) entry which is preliminary data.</text>
</comment>
<dbReference type="InterPro" id="IPR000086">
    <property type="entry name" value="NUDIX_hydrolase_dom"/>
</dbReference>
<dbReference type="Gene3D" id="3.90.79.10">
    <property type="entry name" value="Nucleoside Triphosphate Pyrophosphohydrolase"/>
    <property type="match status" value="1"/>
</dbReference>
<dbReference type="PROSITE" id="PS51462">
    <property type="entry name" value="NUDIX"/>
    <property type="match status" value="1"/>
</dbReference>
<dbReference type="SUPFAM" id="SSF55811">
    <property type="entry name" value="Nudix"/>
    <property type="match status" value="1"/>
</dbReference>
<dbReference type="InterPro" id="IPR015797">
    <property type="entry name" value="NUDIX_hydrolase-like_dom_sf"/>
</dbReference>
<dbReference type="PANTHER" id="PTHR13622">
    <property type="entry name" value="THIAMIN PYROPHOSPHOKINASE"/>
    <property type="match status" value="1"/>
</dbReference>
<evidence type="ECO:0000313" key="3">
    <source>
        <dbReference type="Proteomes" id="UP001430848"/>
    </source>
</evidence>
<organism evidence="2 3">
    <name type="scientific">Diaporthe eres</name>
    <name type="common">Phomopsis oblonga</name>
    <dbReference type="NCBI Taxonomy" id="83184"/>
    <lineage>
        <taxon>Eukaryota</taxon>
        <taxon>Fungi</taxon>
        <taxon>Dikarya</taxon>
        <taxon>Ascomycota</taxon>
        <taxon>Pezizomycotina</taxon>
        <taxon>Sordariomycetes</taxon>
        <taxon>Sordariomycetidae</taxon>
        <taxon>Diaporthales</taxon>
        <taxon>Diaporthaceae</taxon>
        <taxon>Diaporthe</taxon>
        <taxon>Diaporthe eres species complex</taxon>
    </lineage>
</organism>